<evidence type="ECO:0000256" key="5">
    <source>
        <dbReference type="ARBA" id="ARBA00023128"/>
    </source>
</evidence>
<dbReference type="InterPro" id="IPR024084">
    <property type="entry name" value="IsoPropMal-DH-like_dom"/>
</dbReference>
<evidence type="ECO:0000313" key="8">
    <source>
        <dbReference type="EMBL" id="OQV25778.1"/>
    </source>
</evidence>
<dbReference type="SUPFAM" id="SSF53659">
    <property type="entry name" value="Isocitrate/Isopropylmalate dehydrogenase-like"/>
    <property type="match status" value="1"/>
</dbReference>
<comment type="similarity">
    <text evidence="2 6">Belongs to the isocitrate and isopropylmalate dehydrogenases family.</text>
</comment>
<dbReference type="GO" id="GO:0016616">
    <property type="term" value="F:oxidoreductase activity, acting on the CH-OH group of donors, NAD or NADP as acceptor"/>
    <property type="evidence" value="ECO:0007669"/>
    <property type="project" value="InterPro"/>
</dbReference>
<evidence type="ECO:0000256" key="3">
    <source>
        <dbReference type="ARBA" id="ARBA00022532"/>
    </source>
</evidence>
<dbReference type="GO" id="GO:0051287">
    <property type="term" value="F:NAD binding"/>
    <property type="evidence" value="ECO:0007669"/>
    <property type="project" value="UniProtKB-UniRule"/>
</dbReference>
<dbReference type="PROSITE" id="PS00470">
    <property type="entry name" value="IDH_IMDH"/>
    <property type="match status" value="1"/>
</dbReference>
<evidence type="ECO:0000256" key="4">
    <source>
        <dbReference type="ARBA" id="ARBA00022946"/>
    </source>
</evidence>
<dbReference type="InterPro" id="IPR019818">
    <property type="entry name" value="IsoCit/isopropylmalate_DH_CS"/>
</dbReference>
<dbReference type="Gene3D" id="3.40.718.10">
    <property type="entry name" value="Isopropylmalate Dehydrogenase"/>
    <property type="match status" value="1"/>
</dbReference>
<name>A0A1W0XEF3_HYPEX</name>
<keyword evidence="4 6" id="KW-0809">Transit peptide</keyword>
<evidence type="ECO:0000259" key="7">
    <source>
        <dbReference type="SMART" id="SM01329"/>
    </source>
</evidence>
<evidence type="ECO:0000313" key="9">
    <source>
        <dbReference type="Proteomes" id="UP000192578"/>
    </source>
</evidence>
<evidence type="ECO:0000256" key="6">
    <source>
        <dbReference type="RuleBase" id="RU361266"/>
    </source>
</evidence>
<dbReference type="PANTHER" id="PTHR11835">
    <property type="entry name" value="DECARBOXYLATING DEHYDROGENASES-ISOCITRATE, ISOPROPYLMALATE, TARTRATE"/>
    <property type="match status" value="1"/>
</dbReference>
<dbReference type="GO" id="GO:0000287">
    <property type="term" value="F:magnesium ion binding"/>
    <property type="evidence" value="ECO:0007669"/>
    <property type="project" value="UniProtKB-UniRule"/>
</dbReference>
<dbReference type="Proteomes" id="UP000192578">
    <property type="component" value="Unassembled WGS sequence"/>
</dbReference>
<dbReference type="InterPro" id="IPR004434">
    <property type="entry name" value="Isocitrate_DH_NAD"/>
</dbReference>
<dbReference type="FunFam" id="3.40.718.10:FF:000001">
    <property type="entry name" value="Isocitrate dehydrogenase [NAD] subunit, mitochondrial"/>
    <property type="match status" value="1"/>
</dbReference>
<gene>
    <name evidence="8" type="ORF">BV898_00704</name>
</gene>
<keyword evidence="9" id="KW-1185">Reference proteome</keyword>
<dbReference type="GO" id="GO:0006099">
    <property type="term" value="P:tricarboxylic acid cycle"/>
    <property type="evidence" value="ECO:0007669"/>
    <property type="project" value="UniProtKB-UniRule"/>
</dbReference>
<feature type="domain" description="Isopropylmalate dehydrogenase-like" evidence="7">
    <location>
        <begin position="64"/>
        <end position="390"/>
    </location>
</feature>
<evidence type="ECO:0000256" key="2">
    <source>
        <dbReference type="ARBA" id="ARBA00007769"/>
    </source>
</evidence>
<dbReference type="PANTHER" id="PTHR11835:SF42">
    <property type="entry name" value="ISOCITRATE DEHYDROGENASE [NAD] SUBUNIT BETA, MITOCHONDRIAL"/>
    <property type="match status" value="1"/>
</dbReference>
<keyword evidence="3 6" id="KW-0816">Tricarboxylic acid cycle</keyword>
<organism evidence="8 9">
    <name type="scientific">Hypsibius exemplaris</name>
    <name type="common">Freshwater tardigrade</name>
    <dbReference type="NCBI Taxonomy" id="2072580"/>
    <lineage>
        <taxon>Eukaryota</taxon>
        <taxon>Metazoa</taxon>
        <taxon>Ecdysozoa</taxon>
        <taxon>Tardigrada</taxon>
        <taxon>Eutardigrada</taxon>
        <taxon>Parachela</taxon>
        <taxon>Hypsibioidea</taxon>
        <taxon>Hypsibiidae</taxon>
        <taxon>Hypsibius</taxon>
    </lineage>
</organism>
<dbReference type="Pfam" id="PF00180">
    <property type="entry name" value="Iso_dh"/>
    <property type="match status" value="1"/>
</dbReference>
<comment type="caution">
    <text evidence="8">The sequence shown here is derived from an EMBL/GenBank/DDBJ whole genome shotgun (WGS) entry which is preliminary data.</text>
</comment>
<sequence>MLNMAVARIGNCIRATSSLSSTSSSSAMLQAFSAAPHQQKLFLHSSPVLLAAQVPVAKPERRYPVTIIPGDGVGPELMASVRHVFESCGVPVDWNEFFLSEVAYSRSDSVDDVAASIKQTGVCLKGALQSGFEGKDGELATLNMKLRRKLDSFASVAIIKSLEGFKTRHSNIDFVVIREMTEGEYSAIEYETVPGVVECLKIVTRDKSMRIAKFAFDYAVRHNRKRVTAVHKANIMKLSDGLFLECCTKIAELYPRIKFNNMIIDNACMQLVNNPHQMDVMVMPNLYGNIIDNLSSGLVGGAGVVPGESYSHDSVIFEPGARHSYAEAVGKNIANPTAILLAACNMLRHMNLDYHSTIIRDAVYRVIKAGKIRTKDLGGHAKCTDFTKAVIQNIKF</sequence>
<protein>
    <recommendedName>
        <fullName evidence="6">Isocitrate dehydrogenase [NAD] subunit, mitochondrial</fullName>
    </recommendedName>
</protein>
<dbReference type="AlphaFoldDB" id="A0A1W0XEF3"/>
<dbReference type="SMART" id="SM01329">
    <property type="entry name" value="Iso_dh"/>
    <property type="match status" value="1"/>
</dbReference>
<dbReference type="GO" id="GO:0006102">
    <property type="term" value="P:isocitrate metabolic process"/>
    <property type="evidence" value="ECO:0007669"/>
    <property type="project" value="TreeGrafter"/>
</dbReference>
<dbReference type="NCBIfam" id="TIGR00175">
    <property type="entry name" value="mito_nad_idh"/>
    <property type="match status" value="1"/>
</dbReference>
<comment type="subcellular location">
    <subcellularLocation>
        <location evidence="1 6">Mitochondrion</location>
    </subcellularLocation>
</comment>
<proteinExistence type="inferred from homology"/>
<accession>A0A1W0XEF3</accession>
<evidence type="ECO:0000256" key="1">
    <source>
        <dbReference type="ARBA" id="ARBA00004173"/>
    </source>
</evidence>
<dbReference type="OrthoDB" id="10261637at2759"/>
<keyword evidence="5 6" id="KW-0496">Mitochondrion</keyword>
<reference evidence="9" key="1">
    <citation type="submission" date="2017-01" db="EMBL/GenBank/DDBJ databases">
        <title>Comparative genomics of anhydrobiosis in the tardigrade Hypsibius dujardini.</title>
        <authorList>
            <person name="Yoshida Y."/>
            <person name="Koutsovoulos G."/>
            <person name="Laetsch D."/>
            <person name="Stevens L."/>
            <person name="Kumar S."/>
            <person name="Horikawa D."/>
            <person name="Ishino K."/>
            <person name="Komine S."/>
            <person name="Tomita M."/>
            <person name="Blaxter M."/>
            <person name="Arakawa K."/>
        </authorList>
    </citation>
    <scope>NUCLEOTIDE SEQUENCE [LARGE SCALE GENOMIC DNA]</scope>
    <source>
        <strain evidence="9">Z151</strain>
    </source>
</reference>
<dbReference type="GO" id="GO:0005739">
    <property type="term" value="C:mitochondrion"/>
    <property type="evidence" value="ECO:0007669"/>
    <property type="project" value="UniProtKB-SubCell"/>
</dbReference>
<dbReference type="EMBL" id="MTYJ01000002">
    <property type="protein sequence ID" value="OQV25778.1"/>
    <property type="molecule type" value="Genomic_DNA"/>
</dbReference>